<dbReference type="EMBL" id="UFSX01000001">
    <property type="protein sequence ID" value="SUV28885.1"/>
    <property type="molecule type" value="Genomic_DNA"/>
</dbReference>
<proteinExistence type="predicted"/>
<sequence>MNLTLAGCQSRFVKNYINIVPVPVKYIFEKIPMRFQKEQP</sequence>
<dbReference type="Proteomes" id="UP000254424">
    <property type="component" value="Unassembled WGS sequence"/>
</dbReference>
<accession>A0A380YJ69</accession>
<protein>
    <submittedName>
        <fullName evidence="1">Uncharacterized protein</fullName>
    </submittedName>
</protein>
<gene>
    <name evidence="1" type="ORF">NCTC11155_00843</name>
</gene>
<dbReference type="AlphaFoldDB" id="A0A380YJ69"/>
<name>A0A380YJ69_9BACE</name>
<evidence type="ECO:0000313" key="2">
    <source>
        <dbReference type="Proteomes" id="UP000254424"/>
    </source>
</evidence>
<reference evidence="1 2" key="1">
    <citation type="submission" date="2018-06" db="EMBL/GenBank/DDBJ databases">
        <authorList>
            <consortium name="Pathogen Informatics"/>
            <person name="Doyle S."/>
        </authorList>
    </citation>
    <scope>NUCLEOTIDE SEQUENCE [LARGE SCALE GENOMIC DNA]</scope>
    <source>
        <strain evidence="1 2">NCTC11155</strain>
    </source>
</reference>
<organism evidence="1 2">
    <name type="scientific">Bacteroides eggerthii</name>
    <dbReference type="NCBI Taxonomy" id="28111"/>
    <lineage>
        <taxon>Bacteria</taxon>
        <taxon>Pseudomonadati</taxon>
        <taxon>Bacteroidota</taxon>
        <taxon>Bacteroidia</taxon>
        <taxon>Bacteroidales</taxon>
        <taxon>Bacteroidaceae</taxon>
        <taxon>Bacteroides</taxon>
    </lineage>
</organism>
<evidence type="ECO:0000313" key="1">
    <source>
        <dbReference type="EMBL" id="SUV28885.1"/>
    </source>
</evidence>